<reference evidence="1 2" key="1">
    <citation type="submission" date="2018-06" db="EMBL/GenBank/DDBJ databases">
        <authorList>
            <consortium name="Pathogen Informatics"/>
            <person name="Doyle S."/>
        </authorList>
    </citation>
    <scope>NUCLEOTIDE SEQUENCE [LARGE SCALE GENOMIC DNA]</scope>
    <source>
        <strain evidence="1 2">NCTC10418</strain>
    </source>
</reference>
<evidence type="ECO:0000313" key="2">
    <source>
        <dbReference type="Proteomes" id="UP000255460"/>
    </source>
</evidence>
<dbReference type="AlphaFoldDB" id="A0A376KVL4"/>
<accession>A0A376KVL4</accession>
<name>A0A376KVL4_ECOLX</name>
<protein>
    <submittedName>
        <fullName evidence="1">Uncharacterized protein</fullName>
    </submittedName>
</protein>
<proteinExistence type="predicted"/>
<dbReference type="Proteomes" id="UP000255460">
    <property type="component" value="Unassembled WGS sequence"/>
</dbReference>
<evidence type="ECO:0000313" key="1">
    <source>
        <dbReference type="EMBL" id="STE86196.1"/>
    </source>
</evidence>
<dbReference type="EMBL" id="UFZQ01000001">
    <property type="protein sequence ID" value="STE86196.1"/>
    <property type="molecule type" value="Genomic_DNA"/>
</dbReference>
<gene>
    <name evidence="1" type="ORF">NCTC10418_03833</name>
</gene>
<organism evidence="1 2">
    <name type="scientific">Escherichia coli</name>
    <dbReference type="NCBI Taxonomy" id="562"/>
    <lineage>
        <taxon>Bacteria</taxon>
        <taxon>Pseudomonadati</taxon>
        <taxon>Pseudomonadota</taxon>
        <taxon>Gammaproteobacteria</taxon>
        <taxon>Enterobacterales</taxon>
        <taxon>Enterobacteriaceae</taxon>
        <taxon>Escherichia</taxon>
    </lineage>
</organism>
<sequence length="61" mass="7031">MWCMRSFDGSARVDHRKLFNKIIQKQKGHTLDAGLKYAPHSDRLWVGSAKNINFSIMAKII</sequence>